<accession>A0ABU7FUC7</accession>
<dbReference type="PANTHER" id="PTHR43649:SF30">
    <property type="entry name" value="ABC TRANSPORTER SUBSTRATE-BINDING PROTEIN"/>
    <property type="match status" value="1"/>
</dbReference>
<dbReference type="PROSITE" id="PS51257">
    <property type="entry name" value="PROKAR_LIPOPROTEIN"/>
    <property type="match status" value="1"/>
</dbReference>
<organism evidence="2 3">
    <name type="scientific">Streptomyces chiangmaiensis</name>
    <dbReference type="NCBI Taxonomy" id="766497"/>
    <lineage>
        <taxon>Bacteria</taxon>
        <taxon>Bacillati</taxon>
        <taxon>Actinomycetota</taxon>
        <taxon>Actinomycetes</taxon>
        <taxon>Kitasatosporales</taxon>
        <taxon>Streptomycetaceae</taxon>
        <taxon>Streptomyces</taxon>
    </lineage>
</organism>
<dbReference type="Proteomes" id="UP001333996">
    <property type="component" value="Unassembled WGS sequence"/>
</dbReference>
<evidence type="ECO:0000256" key="1">
    <source>
        <dbReference type="SAM" id="SignalP"/>
    </source>
</evidence>
<protein>
    <submittedName>
        <fullName evidence="2">Extracellular solute-binding protein</fullName>
    </submittedName>
</protein>
<comment type="caution">
    <text evidence="2">The sequence shown here is derived from an EMBL/GenBank/DDBJ whole genome shotgun (WGS) entry which is preliminary data.</text>
</comment>
<dbReference type="SUPFAM" id="SSF53850">
    <property type="entry name" value="Periplasmic binding protein-like II"/>
    <property type="match status" value="1"/>
</dbReference>
<dbReference type="Pfam" id="PF01547">
    <property type="entry name" value="SBP_bac_1"/>
    <property type="match status" value="1"/>
</dbReference>
<gene>
    <name evidence="2" type="ORF">VXC91_35760</name>
</gene>
<dbReference type="PANTHER" id="PTHR43649">
    <property type="entry name" value="ARABINOSE-BINDING PROTEIN-RELATED"/>
    <property type="match status" value="1"/>
</dbReference>
<dbReference type="EMBL" id="JAYWVC010000206">
    <property type="protein sequence ID" value="MED7827133.1"/>
    <property type="molecule type" value="Genomic_DNA"/>
</dbReference>
<reference evidence="2" key="1">
    <citation type="submission" date="2024-01" db="EMBL/GenBank/DDBJ databases">
        <title>First draft genome sequence data of TA4-1, the type strain of Gram-positive actinobacterium Streptomyces chiangmaiensis.</title>
        <authorList>
            <person name="Yasawong M."/>
            <person name="Nantapong N."/>
        </authorList>
    </citation>
    <scope>NUCLEOTIDE SEQUENCE</scope>
    <source>
        <strain evidence="2">TA4-1</strain>
    </source>
</reference>
<dbReference type="Gene3D" id="3.40.190.10">
    <property type="entry name" value="Periplasmic binding protein-like II"/>
    <property type="match status" value="1"/>
</dbReference>
<name>A0ABU7FUC7_9ACTN</name>
<keyword evidence="3" id="KW-1185">Reference proteome</keyword>
<feature type="signal peptide" evidence="1">
    <location>
        <begin position="1"/>
        <end position="25"/>
    </location>
</feature>
<evidence type="ECO:0000313" key="3">
    <source>
        <dbReference type="Proteomes" id="UP001333996"/>
    </source>
</evidence>
<proteinExistence type="predicted"/>
<dbReference type="InterPro" id="IPR006059">
    <property type="entry name" value="SBP"/>
</dbReference>
<evidence type="ECO:0000313" key="2">
    <source>
        <dbReference type="EMBL" id="MED7827133.1"/>
    </source>
</evidence>
<keyword evidence="1" id="KW-0732">Signal</keyword>
<feature type="chain" id="PRO_5047063043" evidence="1">
    <location>
        <begin position="26"/>
        <end position="441"/>
    </location>
</feature>
<dbReference type="RefSeq" id="WP_329511518.1">
    <property type="nucleotide sequence ID" value="NZ_BAAAYZ010000147.1"/>
</dbReference>
<dbReference type="InterPro" id="IPR050490">
    <property type="entry name" value="Bact_solute-bd_prot1"/>
</dbReference>
<sequence length="441" mass="46707">MNTTWRTAGLTTGALLCAVGLTACGATGPATSSSPKQSAVPAALNKPVTITYWERYCDEGITDAVKRFNEENRNKITVKHVCAGSDETALAAKIQSAAAGGGLPDIATASEQYAAQYNQAHLLQPLDPYLASHWGVSAKEKSDFFPGAIDRTKLKVYGNQTMSWPFASTANALYVNMDLLHKAGIKQPPTTWQEFQSDAQTIKRATGKPGWVTAPGDGADLLDAIWSSGTPWVDAAGTKAQLDAPTTVGVLRSWQSMFHNGSAVVSGNYKSSFTSGQAGMVFASTGYATTWSSDMKNADWQIAMFPHAQGQPPLTELFGSAHVVFHSTPQRQLAAWLFAKYMASAQNQALMCPGQGCIPATQSSIANPAINDAIKSAPQYGTAINDIAPHAHLLPQSTALASVRGEIAADVFTKVTSGKLTPQQGAKELQNKAQQAIDSAQ</sequence>